<dbReference type="STRING" id="321146.A0A139H916"/>
<organism evidence="3 4">
    <name type="scientific">Pseudocercospora eumusae</name>
    <dbReference type="NCBI Taxonomy" id="321146"/>
    <lineage>
        <taxon>Eukaryota</taxon>
        <taxon>Fungi</taxon>
        <taxon>Dikarya</taxon>
        <taxon>Ascomycota</taxon>
        <taxon>Pezizomycotina</taxon>
        <taxon>Dothideomycetes</taxon>
        <taxon>Dothideomycetidae</taxon>
        <taxon>Mycosphaerellales</taxon>
        <taxon>Mycosphaerellaceae</taxon>
        <taxon>Pseudocercospora</taxon>
    </lineage>
</organism>
<dbReference type="GO" id="GO:0004222">
    <property type="term" value="F:metalloendopeptidase activity"/>
    <property type="evidence" value="ECO:0007669"/>
    <property type="project" value="InterPro"/>
</dbReference>
<feature type="domain" description="Peptidase M12A" evidence="2">
    <location>
        <begin position="169"/>
        <end position="243"/>
    </location>
</feature>
<evidence type="ECO:0000313" key="4">
    <source>
        <dbReference type="Proteomes" id="UP000070133"/>
    </source>
</evidence>
<dbReference type="EMBL" id="LFZN01000103">
    <property type="protein sequence ID" value="KXS98907.1"/>
    <property type="molecule type" value="Genomic_DNA"/>
</dbReference>
<dbReference type="InterPro" id="IPR001506">
    <property type="entry name" value="Peptidase_M12A"/>
</dbReference>
<dbReference type="PROSITE" id="PS51257">
    <property type="entry name" value="PROKAR_LIPOPROTEIN"/>
    <property type="match status" value="1"/>
</dbReference>
<dbReference type="InterPro" id="IPR024079">
    <property type="entry name" value="MetalloPept_cat_dom_sf"/>
</dbReference>
<sequence>MGLRLLATALLLLGLVVLAAACPPLEDPDQSSNLEKRYWAVSNPRRVPKTGAPWPFWPPGQTDRSVVRYCFATEAALQALGNHMDEAIKLWEPAFAVSTLEIQPYGRYPAIPLCNDGSQLPADILRINTRSDGVCLSSGVGYVPEPPSPGELGNEIQCDPASGPHMAQSLAHELGHQFGLQHEHQRADAAKYVEFNCYLHPEYPQWQQMIAEKRQPMYRDGDTVDSICYDYITALRYRASSAQYMPEPGWSDETAGGRIGSREFDYTSIMIYPSFQGPAAGRDLYRAFLVGYSQTNPEKIWEIAQGREQADPIAHTGPWSEFRVSPGDIEGIKRLYPIRLW</sequence>
<accession>A0A139H916</accession>
<reference evidence="3 4" key="1">
    <citation type="submission" date="2015-07" db="EMBL/GenBank/DDBJ databases">
        <title>Comparative genomics of the Sigatoka disease complex on banana suggests a link between parallel evolutionary changes in Pseudocercospora fijiensis and Pseudocercospora eumusae and increased virulence on the banana host.</title>
        <authorList>
            <person name="Chang T.-C."/>
            <person name="Salvucci A."/>
            <person name="Crous P.W."/>
            <person name="Stergiopoulos I."/>
        </authorList>
    </citation>
    <scope>NUCLEOTIDE SEQUENCE [LARGE SCALE GENOMIC DNA]</scope>
    <source>
        <strain evidence="3 4">CBS 114824</strain>
    </source>
</reference>
<dbReference type="GO" id="GO:0006508">
    <property type="term" value="P:proteolysis"/>
    <property type="evidence" value="ECO:0007669"/>
    <property type="project" value="InterPro"/>
</dbReference>
<proteinExistence type="predicted"/>
<evidence type="ECO:0000313" key="3">
    <source>
        <dbReference type="EMBL" id="KXS98907.1"/>
    </source>
</evidence>
<gene>
    <name evidence="3" type="ORF">AC578_7459</name>
</gene>
<dbReference type="Proteomes" id="UP000070133">
    <property type="component" value="Unassembled WGS sequence"/>
</dbReference>
<keyword evidence="1" id="KW-0732">Signal</keyword>
<feature type="signal peptide" evidence="1">
    <location>
        <begin position="1"/>
        <end position="21"/>
    </location>
</feature>
<feature type="chain" id="PRO_5007806496" description="Peptidase M12A domain-containing protein" evidence="1">
    <location>
        <begin position="22"/>
        <end position="341"/>
    </location>
</feature>
<keyword evidence="4" id="KW-1185">Reference proteome</keyword>
<name>A0A139H916_9PEZI</name>
<protein>
    <recommendedName>
        <fullName evidence="2">Peptidase M12A domain-containing protein</fullName>
    </recommendedName>
</protein>
<dbReference type="Pfam" id="PF01400">
    <property type="entry name" value="Astacin"/>
    <property type="match status" value="1"/>
</dbReference>
<dbReference type="SUPFAM" id="SSF55486">
    <property type="entry name" value="Metalloproteases ('zincins'), catalytic domain"/>
    <property type="match status" value="1"/>
</dbReference>
<comment type="caution">
    <text evidence="3">The sequence shown here is derived from an EMBL/GenBank/DDBJ whole genome shotgun (WGS) entry which is preliminary data.</text>
</comment>
<dbReference type="AlphaFoldDB" id="A0A139H916"/>
<dbReference type="Gene3D" id="3.40.390.10">
    <property type="entry name" value="Collagenase (Catalytic Domain)"/>
    <property type="match status" value="1"/>
</dbReference>
<dbReference type="OrthoDB" id="3945641at2759"/>
<evidence type="ECO:0000256" key="1">
    <source>
        <dbReference type="SAM" id="SignalP"/>
    </source>
</evidence>
<evidence type="ECO:0000259" key="2">
    <source>
        <dbReference type="Pfam" id="PF01400"/>
    </source>
</evidence>